<feature type="transmembrane region" description="Helical" evidence="1">
    <location>
        <begin position="22"/>
        <end position="45"/>
    </location>
</feature>
<dbReference type="STRING" id="740709.A10D4_06736"/>
<dbReference type="AlphaFoldDB" id="K2JK42"/>
<gene>
    <name evidence="3" type="ORF">A10D4_06736</name>
</gene>
<keyword evidence="4" id="KW-1185">Reference proteome</keyword>
<evidence type="ECO:0000313" key="4">
    <source>
        <dbReference type="Proteomes" id="UP000014115"/>
    </source>
</evidence>
<name>K2JK42_9GAMM</name>
<dbReference type="InterPro" id="IPR012495">
    <property type="entry name" value="TadE-like_dom"/>
</dbReference>
<keyword evidence="1" id="KW-1133">Transmembrane helix</keyword>
<feature type="domain" description="TadE-like" evidence="2">
    <location>
        <begin position="16"/>
        <end position="58"/>
    </location>
</feature>
<dbReference type="Proteomes" id="UP000014115">
    <property type="component" value="Unassembled WGS sequence"/>
</dbReference>
<comment type="caution">
    <text evidence="3">The sequence shown here is derived from an EMBL/GenBank/DDBJ whole genome shotgun (WGS) entry which is preliminary data.</text>
</comment>
<dbReference type="PATRIC" id="fig|740709.3.peg.1371"/>
<evidence type="ECO:0000256" key="1">
    <source>
        <dbReference type="SAM" id="Phobius"/>
    </source>
</evidence>
<evidence type="ECO:0000259" key="2">
    <source>
        <dbReference type="Pfam" id="PF07811"/>
    </source>
</evidence>
<keyword evidence="1" id="KW-0812">Transmembrane</keyword>
<accession>K2JK42</accession>
<dbReference type="EMBL" id="AMRG01000007">
    <property type="protein sequence ID" value="EKE83821.1"/>
    <property type="molecule type" value="Genomic_DNA"/>
</dbReference>
<organism evidence="3 4">
    <name type="scientific">Idiomarina xiamenensis 10-D-4</name>
    <dbReference type="NCBI Taxonomy" id="740709"/>
    <lineage>
        <taxon>Bacteria</taxon>
        <taxon>Pseudomonadati</taxon>
        <taxon>Pseudomonadota</taxon>
        <taxon>Gammaproteobacteria</taxon>
        <taxon>Alteromonadales</taxon>
        <taxon>Idiomarinaceae</taxon>
        <taxon>Idiomarina</taxon>
    </lineage>
</organism>
<dbReference type="RefSeq" id="WP_008488523.1">
    <property type="nucleotide sequence ID" value="NZ_AMRG01000007.1"/>
</dbReference>
<dbReference type="OrthoDB" id="6237896at2"/>
<reference evidence="3 4" key="1">
    <citation type="journal article" date="2012" name="J. Bacteriol.">
        <title>Genome Sequence of Idiomarina xiamenensis Type Strain 10-D-4.</title>
        <authorList>
            <person name="Lai Q."/>
            <person name="Wang L."/>
            <person name="Wang W."/>
            <person name="Shao Z."/>
        </authorList>
    </citation>
    <scope>NUCLEOTIDE SEQUENCE [LARGE SCALE GENOMIC DNA]</scope>
    <source>
        <strain evidence="3 4">10-D-4</strain>
    </source>
</reference>
<proteinExistence type="predicted"/>
<dbReference type="Pfam" id="PF07811">
    <property type="entry name" value="TadE"/>
    <property type="match status" value="1"/>
</dbReference>
<keyword evidence="1" id="KW-0472">Membrane</keyword>
<dbReference type="eggNOG" id="COG4961">
    <property type="taxonomic scope" value="Bacteria"/>
</dbReference>
<evidence type="ECO:0000313" key="3">
    <source>
        <dbReference type="EMBL" id="EKE83821.1"/>
    </source>
</evidence>
<protein>
    <recommendedName>
        <fullName evidence="2">TadE-like domain-containing protein</fullName>
    </recommendedName>
</protein>
<sequence length="237" mass="26763">MSLPQHGLSIVRQACGQALIEVLLMMPLLLFVVLAIIQLIGLSWAQQHLQLATMSAARAGSLAHGQQRVMERTLVGQMALLNSWQRLWSRQTATQWLQRQLALQTLHFQRAAELQRITPDRTQLETFKQWRYAPDQDRWLWEVPIDQLTARLALLQSTDADTQQRWLAARQLHIQVRWCLPLRVPVVNQLLAKLSLLSNVSGQSACRLAAESMAVPLMALTASAGFAMESGFREGIN</sequence>